<sequence length="37" mass="4162">MRFVQNGEYVTNHEIRFPALVTGECKIPAVTTVKKIA</sequence>
<evidence type="ECO:0000313" key="1">
    <source>
        <dbReference type="EMBL" id="POZ58370.1"/>
    </source>
</evidence>
<protein>
    <submittedName>
        <fullName evidence="1">Uncharacterized protein</fullName>
    </submittedName>
</protein>
<comment type="caution">
    <text evidence="1">The sequence shown here is derived from an EMBL/GenBank/DDBJ whole genome shotgun (WGS) entry which is preliminary data.</text>
</comment>
<reference evidence="1 2" key="1">
    <citation type="submission" date="2017-11" db="EMBL/GenBank/DDBJ databases">
        <title>Genome sequence of Lysinibacillus sphaericus, a lignin-degrading bacteria isolated from municipal solid waste soil.</title>
        <authorList>
            <person name="Persinoti G.F."/>
            <person name="Paixao D.A."/>
            <person name="Bugg T.D."/>
            <person name="Squina F.M."/>
        </authorList>
    </citation>
    <scope>NUCLEOTIDE SEQUENCE [LARGE SCALE GENOMIC DNA]</scope>
    <source>
        <strain evidence="1 2">A1</strain>
    </source>
</reference>
<keyword evidence="2" id="KW-1185">Reference proteome</keyword>
<dbReference type="EMBL" id="PGLV01000001">
    <property type="protein sequence ID" value="POZ58370.1"/>
    <property type="molecule type" value="Genomic_DNA"/>
</dbReference>
<dbReference type="AlphaFoldDB" id="A0A2S5D5L1"/>
<proteinExistence type="predicted"/>
<accession>A0A2S5D5L1</accession>
<organism evidence="1 2">
    <name type="scientific">Lysinibacillus sphaericus</name>
    <name type="common">Bacillus sphaericus</name>
    <dbReference type="NCBI Taxonomy" id="1421"/>
    <lineage>
        <taxon>Bacteria</taxon>
        <taxon>Bacillati</taxon>
        <taxon>Bacillota</taxon>
        <taxon>Bacilli</taxon>
        <taxon>Bacillales</taxon>
        <taxon>Bacillaceae</taxon>
        <taxon>Lysinibacillus</taxon>
    </lineage>
</organism>
<gene>
    <name evidence="1" type="ORF">LYSIN_03154</name>
</gene>
<name>A0A2S5D5L1_LYSSH</name>
<dbReference type="Proteomes" id="UP000237319">
    <property type="component" value="Unassembled WGS sequence"/>
</dbReference>
<evidence type="ECO:0000313" key="2">
    <source>
        <dbReference type="Proteomes" id="UP000237319"/>
    </source>
</evidence>